<dbReference type="EMBL" id="KY052838">
    <property type="protein sequence ID" value="ASF00494.1"/>
    <property type="molecule type" value="Genomic_DNA"/>
</dbReference>
<evidence type="ECO:0000313" key="1">
    <source>
        <dbReference type="EMBL" id="ASF00494.1"/>
    </source>
</evidence>
<name>A0A218MMK1_9VIRU</name>
<proteinExistence type="predicted"/>
<organism evidence="1">
    <name type="scientific">uncultured virus</name>
    <dbReference type="NCBI Taxonomy" id="340016"/>
    <lineage>
        <taxon>Viruses</taxon>
        <taxon>environmental samples</taxon>
    </lineage>
</organism>
<protein>
    <submittedName>
        <fullName evidence="1">Uncharacterized protein</fullName>
    </submittedName>
</protein>
<reference evidence="1" key="1">
    <citation type="submission" date="2016-10" db="EMBL/GenBank/DDBJ databases">
        <authorList>
            <person name="Varghese N."/>
        </authorList>
    </citation>
    <scope>NUCLEOTIDE SEQUENCE</scope>
</reference>
<accession>A0A218MMK1</accession>
<sequence>MKRKCKTCGRNVGQYAYGNGPSYYQITYDQRVGKIAKDRWLQATSQFNSKYYEDEKKVKWQFPNNPNAQPLFCRQMCVDTFLEQFNETIARLPNLVNV</sequence>
<reference evidence="1" key="2">
    <citation type="journal article" date="2017" name="Nat. Commun.">
        <title>Single-virus genomics reveals hidden cosmopolitan and abundant viruses.</title>
        <authorList>
            <person name="Martinez-Hernandez F."/>
            <person name="Fornas O."/>
            <person name="Lluesma Gomez M."/>
            <person name="Bolduc B."/>
            <person name="de la Cruz Pena M.J."/>
            <person name="Martinez J.M."/>
            <person name="Anton J."/>
            <person name="Gasol J.M."/>
            <person name="Rosselli R."/>
            <person name="Rodriguez-Valera F."/>
            <person name="Sullivan M.B."/>
            <person name="Acinas S.G."/>
            <person name="Martinez-Garcia M."/>
        </authorList>
    </citation>
    <scope>NUCLEOTIDE SEQUENCE</scope>
</reference>